<reference evidence="1" key="1">
    <citation type="submission" date="2020-02" db="EMBL/GenBank/DDBJ databases">
        <authorList>
            <person name="Meier V. D."/>
        </authorList>
    </citation>
    <scope>NUCLEOTIDE SEQUENCE</scope>
    <source>
        <strain evidence="1">AVDCRST_MAG28</strain>
    </source>
</reference>
<organism evidence="1">
    <name type="scientific">uncultured Rubrobacteraceae bacterium</name>
    <dbReference type="NCBI Taxonomy" id="349277"/>
    <lineage>
        <taxon>Bacteria</taxon>
        <taxon>Bacillati</taxon>
        <taxon>Actinomycetota</taxon>
        <taxon>Rubrobacteria</taxon>
        <taxon>Rubrobacterales</taxon>
        <taxon>Rubrobacteraceae</taxon>
        <taxon>environmental samples</taxon>
    </lineage>
</organism>
<gene>
    <name evidence="1" type="ORF">AVDCRST_MAG28-1692</name>
</gene>
<protein>
    <submittedName>
        <fullName evidence="1">Uncharacterized protein</fullName>
    </submittedName>
</protein>
<name>A0A6J4Q575_9ACTN</name>
<accession>A0A6J4Q575</accession>
<proteinExistence type="predicted"/>
<dbReference type="AlphaFoldDB" id="A0A6J4Q575"/>
<evidence type="ECO:0000313" key="1">
    <source>
        <dbReference type="EMBL" id="CAA9434299.1"/>
    </source>
</evidence>
<sequence length="57" mass="5813">MLVQAPPIQATSAASVTPAANARSSISTINIAVAHQILFPSRTETRGSPSLIGNLAI</sequence>
<dbReference type="EMBL" id="CADCVE010000001">
    <property type="protein sequence ID" value="CAA9434299.1"/>
    <property type="molecule type" value="Genomic_DNA"/>
</dbReference>